<comment type="similarity">
    <text evidence="15">Belongs to the class I-like SAM-binding methyltransferase superfamily. TRM11 methyltransferase family.</text>
</comment>
<keyword evidence="4 15" id="KW-0489">Methyltransferase</keyword>
<sequence length="472" mass="53963">MSQHAIGFKMAATMRQYLLCFAQEHVEFRLAELRAITSLLGIKVDLNDPEYDQMNPFLLLRLPSNSCAHKIMGRTMLGRFMIELWGHGNSWSELHQSLQLYPDERKAPFSQNADTSFCFRMRTVGKKLGMEEKLAIIEDLVDFLDFKGKVDLKNPQQVFHIYADYGQTPNKIPDQPYKIYFGRLISEGQRQLEQLYSVKKRHFIGNTSMDATLSLLMANQAQVRPGMVTFDPFVGTGSLLVAAAHFGSYVLGGDININIIHGRGKTSRKGVGQYRGKDENIRANLRQYGLEHLYLDVLVSDFSCQVWRVQPLFDAIITDPPYGIRESTRKIGGSKELTVNEEQEAQHIPPTTAYHLSDIFTDLLNFSARFLRLHGRLVYWLPVCRAEYTEDQIPHHPCLSLVANSEQPLSTTIGRRLVTMEKTRHMEGLEGDSPRAEIRDDCYRDHNAIREKVFGQNAKDLKMKVMSKTESR</sequence>
<keyword evidence="7 15" id="KW-0819">tRNA processing</keyword>
<dbReference type="Pfam" id="PF25904">
    <property type="entry name" value="Tmrp11_N"/>
    <property type="match status" value="1"/>
</dbReference>
<evidence type="ECO:0000256" key="14">
    <source>
        <dbReference type="ARBA" id="ARBA00075308"/>
    </source>
</evidence>
<evidence type="ECO:0000256" key="1">
    <source>
        <dbReference type="ARBA" id="ARBA00004496"/>
    </source>
</evidence>
<dbReference type="InterPro" id="IPR029063">
    <property type="entry name" value="SAM-dependent_MTases_sf"/>
</dbReference>
<dbReference type="PROSITE" id="PS00092">
    <property type="entry name" value="N6_MTASE"/>
    <property type="match status" value="1"/>
</dbReference>
<dbReference type="RefSeq" id="XP_022101513.1">
    <property type="nucleotide sequence ID" value="XM_022245821.1"/>
</dbReference>
<keyword evidence="2" id="KW-0963">Cytoplasm</keyword>
<dbReference type="KEGG" id="aplc:110985079"/>
<dbReference type="InterPro" id="IPR000241">
    <property type="entry name" value="RlmKL-like_Mtase"/>
</dbReference>
<evidence type="ECO:0000313" key="18">
    <source>
        <dbReference type="Proteomes" id="UP000694845"/>
    </source>
</evidence>
<dbReference type="EC" id="2.1.1.214" evidence="12"/>
<dbReference type="RefSeq" id="XP_022101514.1">
    <property type="nucleotide sequence ID" value="XM_022245822.1"/>
</dbReference>
<dbReference type="InterPro" id="IPR002052">
    <property type="entry name" value="DNA_methylase_N6_adenine_CS"/>
</dbReference>
<dbReference type="CTD" id="60487"/>
<dbReference type="PANTHER" id="PTHR13370">
    <property type="entry name" value="RNA METHYLASE-RELATED"/>
    <property type="match status" value="1"/>
</dbReference>
<keyword evidence="3 15" id="KW-0820">tRNA-binding</keyword>
<dbReference type="Pfam" id="PF01170">
    <property type="entry name" value="UPF0020"/>
    <property type="match status" value="1"/>
</dbReference>
<dbReference type="GO" id="GO:0008033">
    <property type="term" value="P:tRNA processing"/>
    <property type="evidence" value="ECO:0007669"/>
    <property type="project" value="UniProtKB-UniRule"/>
</dbReference>
<evidence type="ECO:0000256" key="13">
    <source>
        <dbReference type="ARBA" id="ARBA00067484"/>
    </source>
</evidence>
<feature type="domain" description="Ribosomal RNA large subunit methyltransferase K/L-like methyltransferase" evidence="16">
    <location>
        <begin position="200"/>
        <end position="330"/>
    </location>
</feature>
<dbReference type="GeneID" id="110985079"/>
<reference evidence="19 20" key="1">
    <citation type="submission" date="2025-04" db="UniProtKB">
        <authorList>
            <consortium name="RefSeq"/>
        </authorList>
    </citation>
    <scope>IDENTIFICATION</scope>
</reference>
<dbReference type="GO" id="GO:0000049">
    <property type="term" value="F:tRNA binding"/>
    <property type="evidence" value="ECO:0007669"/>
    <property type="project" value="UniProtKB-UniRule"/>
</dbReference>
<dbReference type="GO" id="GO:0032259">
    <property type="term" value="P:methylation"/>
    <property type="evidence" value="ECO:0007669"/>
    <property type="project" value="UniProtKB-UniRule"/>
</dbReference>
<dbReference type="PRINTS" id="PR00507">
    <property type="entry name" value="N12N6MTFRASE"/>
</dbReference>
<keyword evidence="5 15" id="KW-0808">Transferase</keyword>
<evidence type="ECO:0000256" key="15">
    <source>
        <dbReference type="PROSITE-ProRule" id="PRU00959"/>
    </source>
</evidence>
<keyword evidence="8 15" id="KW-0694">RNA-binding</keyword>
<comment type="subcellular location">
    <subcellularLocation>
        <location evidence="1">Cytoplasm</location>
    </subcellularLocation>
</comment>
<dbReference type="SUPFAM" id="SSF53335">
    <property type="entry name" value="S-adenosyl-L-methionine-dependent methyltransferases"/>
    <property type="match status" value="1"/>
</dbReference>
<dbReference type="PIRSF" id="PIRSF017259">
    <property type="entry name" value="tRNA_mtfrase_TRM11"/>
    <property type="match status" value="1"/>
</dbReference>
<keyword evidence="6 15" id="KW-0949">S-adenosyl-L-methionine</keyword>
<comment type="function">
    <text evidence="10">Catalytic subunit of the TRMT11-TRM112 methyltransferase complex, that specifically mediates the S-adenosyl-L-methionine-dependent N(2)-methylation of guanosine nucleotide at position 10 (m2G10) in tRNAs. This is one of the major tRNA (guanine-N(2))-methyltransferases.</text>
</comment>
<dbReference type="GO" id="GO:0043527">
    <property type="term" value="C:tRNA methyltransferase complex"/>
    <property type="evidence" value="ECO:0007669"/>
    <property type="project" value="UniProtKB-ARBA"/>
</dbReference>
<protein>
    <recommendedName>
        <fullName evidence="13">tRNA (guanine(10)-N(2))-methyltransferase TRMT11</fullName>
        <ecNumber evidence="12">2.1.1.214</ecNumber>
    </recommendedName>
    <alternativeName>
        <fullName evidence="14">tRNA methyltransferase 11 homolog</fullName>
    </alternativeName>
</protein>
<evidence type="ECO:0000256" key="8">
    <source>
        <dbReference type="ARBA" id="ARBA00022884"/>
    </source>
</evidence>
<dbReference type="PROSITE" id="PS51627">
    <property type="entry name" value="SAM_MT_TRM11"/>
    <property type="match status" value="1"/>
</dbReference>
<dbReference type="InterPro" id="IPR059073">
    <property type="entry name" value="TRMT11_N"/>
</dbReference>
<evidence type="ECO:0000256" key="9">
    <source>
        <dbReference type="ARBA" id="ARBA00050985"/>
    </source>
</evidence>
<dbReference type="Proteomes" id="UP000694845">
    <property type="component" value="Unplaced"/>
</dbReference>
<evidence type="ECO:0000256" key="7">
    <source>
        <dbReference type="ARBA" id="ARBA00022694"/>
    </source>
</evidence>
<evidence type="ECO:0000256" key="6">
    <source>
        <dbReference type="ARBA" id="ARBA00022691"/>
    </source>
</evidence>
<comment type="subunit">
    <text evidence="11">Part of the heterodimeric TRMT11-TRM112 methyltransferase complex; this complex forms an active tRNA methyltransferase, where TRMT112 acts as an activator of the catalytic subunit TRMT11.</text>
</comment>
<dbReference type="GO" id="GO:0005737">
    <property type="term" value="C:cytoplasm"/>
    <property type="evidence" value="ECO:0007669"/>
    <property type="project" value="UniProtKB-SubCell"/>
</dbReference>
<dbReference type="OrthoDB" id="296065at2759"/>
<gene>
    <name evidence="19 20" type="primary">LOC110985079</name>
</gene>
<evidence type="ECO:0000313" key="19">
    <source>
        <dbReference type="RefSeq" id="XP_022101513.1"/>
    </source>
</evidence>
<keyword evidence="18" id="KW-1185">Reference proteome</keyword>
<evidence type="ECO:0000259" key="17">
    <source>
        <dbReference type="Pfam" id="PF25904"/>
    </source>
</evidence>
<dbReference type="Gene3D" id="3.40.50.150">
    <property type="entry name" value="Vaccinia Virus protein VP39"/>
    <property type="match status" value="1"/>
</dbReference>
<dbReference type="AlphaFoldDB" id="A0A8B7Z790"/>
<evidence type="ECO:0000313" key="20">
    <source>
        <dbReference type="RefSeq" id="XP_022101514.1"/>
    </source>
</evidence>
<dbReference type="OMA" id="AFNKWSR"/>
<evidence type="ECO:0000256" key="4">
    <source>
        <dbReference type="ARBA" id="ARBA00022603"/>
    </source>
</evidence>
<comment type="catalytic activity">
    <reaction evidence="9">
        <text>guanosine(10) in tRNA + S-adenosyl-L-methionine = N(2)-methylguanosine(10) in tRNA + S-adenosyl-L-homocysteine + H(+)</text>
        <dbReference type="Rhea" id="RHEA:43128"/>
        <dbReference type="Rhea" id="RHEA-COMP:10355"/>
        <dbReference type="Rhea" id="RHEA-COMP:10357"/>
        <dbReference type="ChEBI" id="CHEBI:15378"/>
        <dbReference type="ChEBI" id="CHEBI:57856"/>
        <dbReference type="ChEBI" id="CHEBI:59789"/>
        <dbReference type="ChEBI" id="CHEBI:74269"/>
        <dbReference type="ChEBI" id="CHEBI:74481"/>
        <dbReference type="EC" id="2.1.1.214"/>
    </reaction>
    <physiologicalReaction direction="left-to-right" evidence="9">
        <dbReference type="Rhea" id="RHEA:43129"/>
    </physiologicalReaction>
</comment>
<dbReference type="GO" id="GO:0160102">
    <property type="term" value="F:tRNA (guanine(10)-N2)-methyltransferase activity"/>
    <property type="evidence" value="ECO:0007669"/>
    <property type="project" value="UniProtKB-EC"/>
</dbReference>
<proteinExistence type="inferred from homology"/>
<dbReference type="InterPro" id="IPR016691">
    <property type="entry name" value="TRMT11"/>
</dbReference>
<name>A0A8B7Z790_ACAPL</name>
<organism evidence="18 19">
    <name type="scientific">Acanthaster planci</name>
    <name type="common">Crown-of-thorns starfish</name>
    <dbReference type="NCBI Taxonomy" id="133434"/>
    <lineage>
        <taxon>Eukaryota</taxon>
        <taxon>Metazoa</taxon>
        <taxon>Echinodermata</taxon>
        <taxon>Eleutherozoa</taxon>
        <taxon>Asterozoa</taxon>
        <taxon>Asteroidea</taxon>
        <taxon>Valvatacea</taxon>
        <taxon>Valvatida</taxon>
        <taxon>Acanthasteridae</taxon>
        <taxon>Acanthaster</taxon>
    </lineage>
</organism>
<evidence type="ECO:0000256" key="2">
    <source>
        <dbReference type="ARBA" id="ARBA00022490"/>
    </source>
</evidence>
<dbReference type="PANTHER" id="PTHR13370:SF3">
    <property type="entry name" value="TRNA (GUANINE(10)-N2)-METHYLTRANSFERASE HOMOLOG"/>
    <property type="match status" value="1"/>
</dbReference>
<evidence type="ECO:0000259" key="16">
    <source>
        <dbReference type="Pfam" id="PF01170"/>
    </source>
</evidence>
<evidence type="ECO:0000256" key="5">
    <source>
        <dbReference type="ARBA" id="ARBA00022679"/>
    </source>
</evidence>
<evidence type="ECO:0000256" key="12">
    <source>
        <dbReference type="ARBA" id="ARBA00066937"/>
    </source>
</evidence>
<evidence type="ECO:0000256" key="3">
    <source>
        <dbReference type="ARBA" id="ARBA00022555"/>
    </source>
</evidence>
<evidence type="ECO:0000256" key="11">
    <source>
        <dbReference type="ARBA" id="ARBA00065434"/>
    </source>
</evidence>
<evidence type="ECO:0000256" key="10">
    <source>
        <dbReference type="ARBA" id="ARBA00056270"/>
    </source>
</evidence>
<feature type="domain" description="tRNA (guanine(10)-N(2))-methyltransferase TRMT11 N-terminal" evidence="17">
    <location>
        <begin position="16"/>
        <end position="190"/>
    </location>
</feature>
<accession>A0A8B7Z790</accession>